<keyword evidence="2 4" id="KW-0371">Homeobox</keyword>
<evidence type="ECO:0000313" key="6">
    <source>
        <dbReference type="EMBL" id="CAD8044766.1"/>
    </source>
</evidence>
<dbReference type="AlphaFoldDB" id="A0A8S1JWG6"/>
<dbReference type="EMBL" id="CAJJDM010000004">
    <property type="protein sequence ID" value="CAD8044766.1"/>
    <property type="molecule type" value="Genomic_DNA"/>
</dbReference>
<evidence type="ECO:0000256" key="1">
    <source>
        <dbReference type="ARBA" id="ARBA00023125"/>
    </source>
</evidence>
<dbReference type="PANTHER" id="PTHR11850">
    <property type="entry name" value="HOMEOBOX PROTEIN TRANSCRIPTION FACTORS"/>
    <property type="match status" value="1"/>
</dbReference>
<evidence type="ECO:0000259" key="5">
    <source>
        <dbReference type="PROSITE" id="PS50071"/>
    </source>
</evidence>
<dbReference type="SMART" id="SM00389">
    <property type="entry name" value="HOX"/>
    <property type="match status" value="1"/>
</dbReference>
<keyword evidence="7" id="KW-1185">Reference proteome</keyword>
<evidence type="ECO:0000256" key="3">
    <source>
        <dbReference type="ARBA" id="ARBA00023242"/>
    </source>
</evidence>
<dbReference type="InterPro" id="IPR050224">
    <property type="entry name" value="TALE_homeobox"/>
</dbReference>
<dbReference type="GO" id="GO:0005634">
    <property type="term" value="C:nucleus"/>
    <property type="evidence" value="ECO:0007669"/>
    <property type="project" value="UniProtKB-SubCell"/>
</dbReference>
<dbReference type="InterPro" id="IPR001356">
    <property type="entry name" value="HD"/>
</dbReference>
<feature type="DNA-binding region" description="Homeobox" evidence="4">
    <location>
        <begin position="116"/>
        <end position="178"/>
    </location>
</feature>
<comment type="caution">
    <text evidence="6">The sequence shown here is derived from an EMBL/GenBank/DDBJ whole genome shotgun (WGS) entry which is preliminary data.</text>
</comment>
<dbReference type="CDD" id="cd00086">
    <property type="entry name" value="homeodomain"/>
    <property type="match status" value="1"/>
</dbReference>
<evidence type="ECO:0000256" key="4">
    <source>
        <dbReference type="PROSITE-ProRule" id="PRU00108"/>
    </source>
</evidence>
<gene>
    <name evidence="6" type="ORF">PPRIM_AZ9-3.1.T0080332</name>
</gene>
<dbReference type="Pfam" id="PF05920">
    <property type="entry name" value="Homeobox_KN"/>
    <property type="match status" value="1"/>
</dbReference>
<evidence type="ECO:0000313" key="7">
    <source>
        <dbReference type="Proteomes" id="UP000688137"/>
    </source>
</evidence>
<keyword evidence="3 4" id="KW-0539">Nucleus</keyword>
<proteinExistence type="predicted"/>
<dbReference type="GO" id="GO:0003677">
    <property type="term" value="F:DNA binding"/>
    <property type="evidence" value="ECO:0007669"/>
    <property type="project" value="UniProtKB-UniRule"/>
</dbReference>
<dbReference type="GO" id="GO:0006355">
    <property type="term" value="P:regulation of DNA-templated transcription"/>
    <property type="evidence" value="ECO:0007669"/>
    <property type="project" value="InterPro"/>
</dbReference>
<sequence length="204" mass="24435">MSQSLPIHVESRKLFVLQQVNQLEALLNKWITSNNLNEENIHSSHIEEQLTQSQTATHISHFQGFLTYLRSLSNEELACHTIKSLQQHFDYMQQVLENEVKLYQQRQFLKDQEKQDEKKGHKFSKKSNLILKNWLYKHFSYPYPTKEQTLQLAEKCNLTYKQIQIWFINARGRIANKTYEEKKFKNIVKCKYLSINKVQQKQTE</sequence>
<keyword evidence="1 4" id="KW-0238">DNA-binding</keyword>
<comment type="subcellular location">
    <subcellularLocation>
        <location evidence="4">Nucleus</location>
    </subcellularLocation>
</comment>
<dbReference type="InterPro" id="IPR008422">
    <property type="entry name" value="KN_HD"/>
</dbReference>
<protein>
    <recommendedName>
        <fullName evidence="5">Homeobox domain-containing protein</fullName>
    </recommendedName>
</protein>
<dbReference type="PROSITE" id="PS50071">
    <property type="entry name" value="HOMEOBOX_2"/>
    <property type="match status" value="1"/>
</dbReference>
<feature type="domain" description="Homeobox" evidence="5">
    <location>
        <begin position="114"/>
        <end position="177"/>
    </location>
</feature>
<name>A0A8S1JWG6_PARPR</name>
<organism evidence="6 7">
    <name type="scientific">Paramecium primaurelia</name>
    <dbReference type="NCBI Taxonomy" id="5886"/>
    <lineage>
        <taxon>Eukaryota</taxon>
        <taxon>Sar</taxon>
        <taxon>Alveolata</taxon>
        <taxon>Ciliophora</taxon>
        <taxon>Intramacronucleata</taxon>
        <taxon>Oligohymenophorea</taxon>
        <taxon>Peniculida</taxon>
        <taxon>Parameciidae</taxon>
        <taxon>Paramecium</taxon>
    </lineage>
</organism>
<accession>A0A8S1JWG6</accession>
<reference evidence="6" key="1">
    <citation type="submission" date="2021-01" db="EMBL/GenBank/DDBJ databases">
        <authorList>
            <consortium name="Genoscope - CEA"/>
            <person name="William W."/>
        </authorList>
    </citation>
    <scope>NUCLEOTIDE SEQUENCE</scope>
</reference>
<dbReference type="Proteomes" id="UP000688137">
    <property type="component" value="Unassembled WGS sequence"/>
</dbReference>
<evidence type="ECO:0000256" key="2">
    <source>
        <dbReference type="ARBA" id="ARBA00023155"/>
    </source>
</evidence>
<dbReference type="OMA" id="LACHTIK"/>